<protein>
    <submittedName>
        <fullName evidence="8">M48 family metalloprotease</fullName>
    </submittedName>
</protein>
<keyword evidence="4 6" id="KW-0862">Zinc</keyword>
<dbReference type="GO" id="GO:0016020">
    <property type="term" value="C:membrane"/>
    <property type="evidence" value="ECO:0007669"/>
    <property type="project" value="TreeGrafter"/>
</dbReference>
<dbReference type="GO" id="GO:0046872">
    <property type="term" value="F:metal ion binding"/>
    <property type="evidence" value="ECO:0007669"/>
    <property type="project" value="UniProtKB-KW"/>
</dbReference>
<dbReference type="PANTHER" id="PTHR22726:SF1">
    <property type="entry name" value="METALLOENDOPEPTIDASE OMA1, MITOCHONDRIAL"/>
    <property type="match status" value="1"/>
</dbReference>
<keyword evidence="2" id="KW-0479">Metal-binding</keyword>
<evidence type="ECO:0000256" key="3">
    <source>
        <dbReference type="ARBA" id="ARBA00022801"/>
    </source>
</evidence>
<gene>
    <name evidence="8" type="ORF">HRJ53_22685</name>
</gene>
<reference evidence="8" key="1">
    <citation type="submission" date="2020-06" db="EMBL/GenBank/DDBJ databases">
        <title>Legume-microbial interactions unlock mineral nutrients during tropical forest succession.</title>
        <authorList>
            <person name="Epihov D.Z."/>
        </authorList>
    </citation>
    <scope>NUCLEOTIDE SEQUENCE [LARGE SCALE GENOMIC DNA]</scope>
    <source>
        <strain evidence="8">Pan2503</strain>
    </source>
</reference>
<feature type="domain" description="Peptidase M48" evidence="7">
    <location>
        <begin position="1"/>
        <end position="115"/>
    </location>
</feature>
<proteinExistence type="inferred from homology"/>
<evidence type="ECO:0000256" key="1">
    <source>
        <dbReference type="ARBA" id="ARBA00022670"/>
    </source>
</evidence>
<evidence type="ECO:0000256" key="5">
    <source>
        <dbReference type="ARBA" id="ARBA00023049"/>
    </source>
</evidence>
<keyword evidence="1 6" id="KW-0645">Protease</keyword>
<dbReference type="GO" id="GO:0004222">
    <property type="term" value="F:metalloendopeptidase activity"/>
    <property type="evidence" value="ECO:0007669"/>
    <property type="project" value="InterPro"/>
</dbReference>
<evidence type="ECO:0000256" key="4">
    <source>
        <dbReference type="ARBA" id="ARBA00022833"/>
    </source>
</evidence>
<evidence type="ECO:0000313" key="9">
    <source>
        <dbReference type="Proteomes" id="UP000567293"/>
    </source>
</evidence>
<dbReference type="InterPro" id="IPR001915">
    <property type="entry name" value="Peptidase_M48"/>
</dbReference>
<dbReference type="EMBL" id="JACDQQ010002193">
    <property type="protein sequence ID" value="MBA0087803.1"/>
    <property type="molecule type" value="Genomic_DNA"/>
</dbReference>
<dbReference type="PANTHER" id="PTHR22726">
    <property type="entry name" value="METALLOENDOPEPTIDASE OMA1"/>
    <property type="match status" value="1"/>
</dbReference>
<dbReference type="Proteomes" id="UP000567293">
    <property type="component" value="Unassembled WGS sequence"/>
</dbReference>
<dbReference type="InterPro" id="IPR051156">
    <property type="entry name" value="Mito/Outer_Membr_Metalloprot"/>
</dbReference>
<keyword evidence="9" id="KW-1185">Reference proteome</keyword>
<feature type="non-terminal residue" evidence="8">
    <location>
        <position position="1"/>
    </location>
</feature>
<evidence type="ECO:0000256" key="6">
    <source>
        <dbReference type="RuleBase" id="RU003983"/>
    </source>
</evidence>
<name>A0A7V8NUR0_9BACT</name>
<comment type="similarity">
    <text evidence="6">Belongs to the peptidase M48 family.</text>
</comment>
<sequence>LSHVALRHGTNQATKAQAAQGVLGIASGIFGGSTGGALLSEFGAFAAGGVLLRYSRTAESQADVMGTQVLYDSGYDPRAMAQFFEKLEAETKGQNPPEFLSDHPNPEHRLERVEGEIDKLGGVPRNAKRDSAEFETIKREVLALPVVKKLTPGAAGAAKAPVPPSGNFAAYQAKAYTLKYPDNWKKYADNDANNVSFAPEGGVVDDGTGHAALAYGLIVSVSQATGDPNDWEALNNATERAIHELQKSNPNMKITRQPERVRLNGQPGLATYLSNDSPLGGQETDWMITALRSEGLVSFVCVAPQAAYGKYDKTFNAILDGVRFEK</sequence>
<comment type="cofactor">
    <cofactor evidence="6">
        <name>Zn(2+)</name>
        <dbReference type="ChEBI" id="CHEBI:29105"/>
    </cofactor>
    <text evidence="6">Binds 1 zinc ion per subunit.</text>
</comment>
<dbReference type="AlphaFoldDB" id="A0A7V8NUR0"/>
<keyword evidence="3 6" id="KW-0378">Hydrolase</keyword>
<evidence type="ECO:0000313" key="8">
    <source>
        <dbReference type="EMBL" id="MBA0087803.1"/>
    </source>
</evidence>
<evidence type="ECO:0000256" key="2">
    <source>
        <dbReference type="ARBA" id="ARBA00022723"/>
    </source>
</evidence>
<keyword evidence="5 6" id="KW-0482">Metalloprotease</keyword>
<dbReference type="GO" id="GO:0051603">
    <property type="term" value="P:proteolysis involved in protein catabolic process"/>
    <property type="evidence" value="ECO:0007669"/>
    <property type="project" value="TreeGrafter"/>
</dbReference>
<evidence type="ECO:0000259" key="7">
    <source>
        <dbReference type="Pfam" id="PF01435"/>
    </source>
</evidence>
<organism evidence="8 9">
    <name type="scientific">Candidatus Acidiferrum panamense</name>
    <dbReference type="NCBI Taxonomy" id="2741543"/>
    <lineage>
        <taxon>Bacteria</taxon>
        <taxon>Pseudomonadati</taxon>
        <taxon>Acidobacteriota</taxon>
        <taxon>Terriglobia</taxon>
        <taxon>Candidatus Acidiferrales</taxon>
        <taxon>Candidatus Acidiferrum</taxon>
    </lineage>
</organism>
<accession>A0A7V8NUR0</accession>
<dbReference type="Gene3D" id="3.40.1000.10">
    <property type="entry name" value="Mog1/PsbP, alpha/beta/alpha sandwich"/>
    <property type="match status" value="1"/>
</dbReference>
<comment type="caution">
    <text evidence="8">The sequence shown here is derived from an EMBL/GenBank/DDBJ whole genome shotgun (WGS) entry which is preliminary data.</text>
</comment>
<dbReference type="Pfam" id="PF01435">
    <property type="entry name" value="Peptidase_M48"/>
    <property type="match status" value="1"/>
</dbReference>